<dbReference type="AlphaFoldDB" id="A0A2V2W4I5"/>
<accession>A0A2V2W4I5</accession>
<feature type="region of interest" description="Disordered" evidence="7">
    <location>
        <begin position="659"/>
        <end position="678"/>
    </location>
</feature>
<dbReference type="SMART" id="SM00220">
    <property type="entry name" value="S_TKc"/>
    <property type="match status" value="1"/>
</dbReference>
<feature type="compositionally biased region" description="Low complexity" evidence="7">
    <location>
        <begin position="232"/>
        <end position="245"/>
    </location>
</feature>
<dbReference type="InterPro" id="IPR050494">
    <property type="entry name" value="Ser_Thr_dual-spec_kinase"/>
</dbReference>
<evidence type="ECO:0000259" key="8">
    <source>
        <dbReference type="PROSITE" id="PS50011"/>
    </source>
</evidence>
<dbReference type="VEuPathDB" id="TriTrypDB:TcCL_ESM06451"/>
<feature type="compositionally biased region" description="Basic and acidic residues" evidence="7">
    <location>
        <begin position="92"/>
        <end position="106"/>
    </location>
</feature>
<dbReference type="Proteomes" id="UP000246078">
    <property type="component" value="Unassembled WGS sequence"/>
</dbReference>
<dbReference type="PROSITE" id="PS00108">
    <property type="entry name" value="PROTEIN_KINASE_ST"/>
    <property type="match status" value="1"/>
</dbReference>
<dbReference type="Gene3D" id="1.10.510.10">
    <property type="entry name" value="Transferase(Phosphotransferase) domain 1"/>
    <property type="match status" value="1"/>
</dbReference>
<dbReference type="VEuPathDB" id="TriTrypDB:Tc_MARK_1136"/>
<evidence type="ECO:0000313" key="9">
    <source>
        <dbReference type="EMBL" id="PWV03520.1"/>
    </source>
</evidence>
<feature type="compositionally biased region" description="Pro residues" evidence="7">
    <location>
        <begin position="669"/>
        <end position="678"/>
    </location>
</feature>
<evidence type="ECO:0000256" key="1">
    <source>
        <dbReference type="ARBA" id="ARBA00022527"/>
    </source>
</evidence>
<proteinExistence type="predicted"/>
<dbReference type="SMR" id="A0A2V2W4I5"/>
<dbReference type="EMBL" id="PRFC01000176">
    <property type="protein sequence ID" value="PWV03520.1"/>
    <property type="molecule type" value="Genomic_DNA"/>
</dbReference>
<dbReference type="GO" id="GO:0004674">
    <property type="term" value="F:protein serine/threonine kinase activity"/>
    <property type="evidence" value="ECO:0007669"/>
    <property type="project" value="UniProtKB-KW"/>
</dbReference>
<feature type="compositionally biased region" description="Basic and acidic residues" evidence="7">
    <location>
        <begin position="33"/>
        <end position="44"/>
    </location>
</feature>
<dbReference type="InterPro" id="IPR000719">
    <property type="entry name" value="Prot_kinase_dom"/>
</dbReference>
<dbReference type="InterPro" id="IPR008271">
    <property type="entry name" value="Ser/Thr_kinase_AS"/>
</dbReference>
<keyword evidence="3 6" id="KW-0547">Nucleotide-binding</keyword>
<dbReference type="VEuPathDB" id="TriTrypDB:C3747_176g57"/>
<dbReference type="VEuPathDB" id="TriTrypDB:TCDM_06460"/>
<dbReference type="VEuPathDB" id="TriTrypDB:TcYC6_0072050"/>
<evidence type="ECO:0000256" key="3">
    <source>
        <dbReference type="ARBA" id="ARBA00022741"/>
    </source>
</evidence>
<dbReference type="GO" id="GO:0005524">
    <property type="term" value="F:ATP binding"/>
    <property type="evidence" value="ECO:0007669"/>
    <property type="project" value="UniProtKB-UniRule"/>
</dbReference>
<dbReference type="VEuPathDB" id="TriTrypDB:C4B63_52g51"/>
<evidence type="ECO:0000256" key="2">
    <source>
        <dbReference type="ARBA" id="ARBA00022679"/>
    </source>
</evidence>
<dbReference type="OrthoDB" id="9332038at2759"/>
<keyword evidence="1 9" id="KW-0723">Serine/threonine-protein kinase</keyword>
<protein>
    <submittedName>
        <fullName evidence="9">Putative serine/threonine protein kinase</fullName>
    </submittedName>
</protein>
<dbReference type="VEuPathDB" id="TriTrypDB:TcBrA4_0116740"/>
<organism evidence="9 10">
    <name type="scientific">Trypanosoma cruzi</name>
    <dbReference type="NCBI Taxonomy" id="5693"/>
    <lineage>
        <taxon>Eukaryota</taxon>
        <taxon>Discoba</taxon>
        <taxon>Euglenozoa</taxon>
        <taxon>Kinetoplastea</taxon>
        <taxon>Metakinetoplastina</taxon>
        <taxon>Trypanosomatida</taxon>
        <taxon>Trypanosomatidae</taxon>
        <taxon>Trypanosoma</taxon>
        <taxon>Schizotrypanum</taxon>
    </lineage>
</organism>
<dbReference type="SUPFAM" id="SSF56112">
    <property type="entry name" value="Protein kinase-like (PK-like)"/>
    <property type="match status" value="1"/>
</dbReference>
<dbReference type="Gene3D" id="3.30.200.20">
    <property type="entry name" value="Phosphorylase Kinase, domain 1"/>
    <property type="match status" value="1"/>
</dbReference>
<dbReference type="InterPro" id="IPR017441">
    <property type="entry name" value="Protein_kinase_ATP_BS"/>
</dbReference>
<comment type="caution">
    <text evidence="9">The sequence shown here is derived from an EMBL/GenBank/DDBJ whole genome shotgun (WGS) entry which is preliminary data.</text>
</comment>
<feature type="region of interest" description="Disordered" evidence="7">
    <location>
        <begin position="1"/>
        <end position="135"/>
    </location>
</feature>
<dbReference type="OMA" id="PMTHAGP"/>
<keyword evidence="2" id="KW-0808">Transferase</keyword>
<dbReference type="InterPro" id="IPR011009">
    <property type="entry name" value="Kinase-like_dom_sf"/>
</dbReference>
<dbReference type="PANTHER" id="PTHR24058">
    <property type="entry name" value="DUAL SPECIFICITY PROTEIN KINASE"/>
    <property type="match status" value="1"/>
</dbReference>
<dbReference type="PROSITE" id="PS00107">
    <property type="entry name" value="PROTEIN_KINASE_ATP"/>
    <property type="match status" value="1"/>
</dbReference>
<evidence type="ECO:0000256" key="6">
    <source>
        <dbReference type="PROSITE-ProRule" id="PRU10141"/>
    </source>
</evidence>
<keyword evidence="4 9" id="KW-0418">Kinase</keyword>
<dbReference type="VEuPathDB" id="TriTrypDB:ECC02_006172"/>
<feature type="domain" description="Protein kinase" evidence="8">
    <location>
        <begin position="342"/>
        <end position="653"/>
    </location>
</feature>
<evidence type="ECO:0000256" key="5">
    <source>
        <dbReference type="ARBA" id="ARBA00022840"/>
    </source>
</evidence>
<dbReference type="PANTHER" id="PTHR24058:SF28">
    <property type="entry name" value="SERINE_THREONINE-PROTEIN KINASE MINIBRAIN"/>
    <property type="match status" value="1"/>
</dbReference>
<dbReference type="VEuPathDB" id="TriTrypDB:TcG_02514"/>
<feature type="compositionally biased region" description="Polar residues" evidence="7">
    <location>
        <begin position="48"/>
        <end position="57"/>
    </location>
</feature>
<evidence type="ECO:0000256" key="7">
    <source>
        <dbReference type="SAM" id="MobiDB-lite"/>
    </source>
</evidence>
<sequence length="678" mass="74908">MLHSHAPTGTSPNGKANRCRGGEAAPGDVLGELAEKGHGQEDGCHLQQPHSNPTGSETFDPCGSSGDSRVDAQPAPSSRKTLDSTHDTNWNKGDRDAVGRALHRDPNGNAFENSHPSGKPDRVWDLVSGTPKKSPPKVKAAAAAVADVDSDAAACPVDVAEMATREVRSSAVPEKTEAEIRPTMTKGWDACGDECGGCGAAFVNSGGNAEILAESEDDWRQQKEGVPTVSIQQQQKQKQQQQQQQTKRHTVVTTTEHTAGVSQGRCVPVVHTTSSTAAVTSASCTRPVTALSVYLVALYKKVNEAYCRQRRFEAPGPKFNNGFDDKEGHYLVLSGEEILNRYTVQEVLGKGSFGTVVRCYDEKRRENVALKITRHGLSFRTQAKLELDILLKLNVNPHLNQLVVKLLKVFDWQGHLVLVFELLSFNLYHLIKCTRYNGVTLDLVRKFAYQLVQVLYQLEQTKPSPIIHCDVKPENILLKNQNRSGIRLIDFGSACYSNKVIHKYIQSRYYRSPEVILYLEYGTSIDRWSLGCVLAELHTGVPLFDGRTEAAQLARFEAMLGPIPVEMLEASPKLAKFYGTTENGYKLKEQPLPKRSLECVLGVTTGGPRGSRKGTPGHSEESYRQFHDFLSGLLKYRPTERMSCSDALRHPFIEPLWISDQQQQQISRKPPPPPNPPP</sequence>
<gene>
    <name evidence="9" type="ORF">C3747_176g57</name>
</gene>
<dbReference type="FunFam" id="1.10.510.10:FF:002184">
    <property type="entry name" value="Serine/threonine-protein kinase, putative"/>
    <property type="match status" value="1"/>
</dbReference>
<dbReference type="VEuPathDB" id="TriTrypDB:TcCLB.506739.190"/>
<keyword evidence="5 6" id="KW-0067">ATP-binding</keyword>
<feature type="binding site" evidence="6">
    <location>
        <position position="371"/>
    </location>
    <ligand>
        <name>ATP</name>
        <dbReference type="ChEBI" id="CHEBI:30616"/>
    </ligand>
</feature>
<dbReference type="PROSITE" id="PS50011">
    <property type="entry name" value="PROTEIN_KINASE_DOM"/>
    <property type="match status" value="1"/>
</dbReference>
<name>A0A2V2W4I5_TRYCR</name>
<dbReference type="VEuPathDB" id="TriTrypDB:TcCLB.506315.90"/>
<dbReference type="VEuPathDB" id="TriTrypDB:TCSYLVIO_002421"/>
<feature type="region of interest" description="Disordered" evidence="7">
    <location>
        <begin position="216"/>
        <end position="257"/>
    </location>
</feature>
<reference evidence="9 10" key="1">
    <citation type="journal article" date="2018" name="Microb. Genom.">
        <title>Expanding an expanded genome: long-read sequencing of Trypanosoma cruzi.</title>
        <authorList>
            <person name="Berna L."/>
            <person name="Rodriguez M."/>
            <person name="Chiribao M.L."/>
            <person name="Parodi-Talice A."/>
            <person name="Pita S."/>
            <person name="Rijo G."/>
            <person name="Alvarez-Valin F."/>
            <person name="Robello C."/>
        </authorList>
    </citation>
    <scope>NUCLEOTIDE SEQUENCE [LARGE SCALE GENOMIC DNA]</scope>
    <source>
        <strain evidence="9 10">TCC</strain>
    </source>
</reference>
<dbReference type="VEuPathDB" id="TriTrypDB:BCY84_21732"/>
<dbReference type="Pfam" id="PF00069">
    <property type="entry name" value="Pkinase"/>
    <property type="match status" value="1"/>
</dbReference>
<evidence type="ECO:0000256" key="4">
    <source>
        <dbReference type="ARBA" id="ARBA00022777"/>
    </source>
</evidence>
<evidence type="ECO:0000313" key="10">
    <source>
        <dbReference type="Proteomes" id="UP000246078"/>
    </source>
</evidence>